<proteinExistence type="predicted"/>
<evidence type="ECO:0000256" key="2">
    <source>
        <dbReference type="ARBA" id="ARBA00022771"/>
    </source>
</evidence>
<evidence type="ECO:0000256" key="3">
    <source>
        <dbReference type="ARBA" id="ARBA00022833"/>
    </source>
</evidence>
<dbReference type="Pfam" id="PF00226">
    <property type="entry name" value="DnaJ"/>
    <property type="match status" value="1"/>
</dbReference>
<dbReference type="PRINTS" id="PR00625">
    <property type="entry name" value="JDOMAIN"/>
</dbReference>
<dbReference type="Gene3D" id="1.10.287.110">
    <property type="entry name" value="DnaJ domain"/>
    <property type="match status" value="1"/>
</dbReference>
<dbReference type="PANTHER" id="PTHR44029">
    <property type="entry name" value="DNAJ HOMOLOG SUBFAMILY C MEMBER 21"/>
    <property type="match status" value="1"/>
</dbReference>
<dbReference type="CDD" id="cd06257">
    <property type="entry name" value="DnaJ"/>
    <property type="match status" value="1"/>
</dbReference>
<evidence type="ECO:0000313" key="7">
    <source>
        <dbReference type="EMBL" id="NOV45756.1"/>
    </source>
</evidence>
<keyword evidence="1" id="KW-0479">Metal-binding</keyword>
<dbReference type="InterPro" id="IPR054076">
    <property type="entry name" value="ZUO1-like_ZHD"/>
</dbReference>
<dbReference type="GO" id="GO:0003676">
    <property type="term" value="F:nucleic acid binding"/>
    <property type="evidence" value="ECO:0007669"/>
    <property type="project" value="InterPro"/>
</dbReference>
<dbReference type="PROSITE" id="PS00028">
    <property type="entry name" value="ZINC_FINGER_C2H2_1"/>
    <property type="match status" value="2"/>
</dbReference>
<protein>
    <recommendedName>
        <fullName evidence="4">DnaJ homolog subfamily C member 21</fullName>
    </recommendedName>
</protein>
<feature type="domain" description="J" evidence="6">
    <location>
        <begin position="3"/>
        <end position="69"/>
    </location>
</feature>
<organism evidence="7">
    <name type="scientific">Xenopsylla cheopis</name>
    <name type="common">Oriental rat flea</name>
    <name type="synonym">Pulex cheopis</name>
    <dbReference type="NCBI Taxonomy" id="163159"/>
    <lineage>
        <taxon>Eukaryota</taxon>
        <taxon>Metazoa</taxon>
        <taxon>Ecdysozoa</taxon>
        <taxon>Arthropoda</taxon>
        <taxon>Hexapoda</taxon>
        <taxon>Insecta</taxon>
        <taxon>Pterygota</taxon>
        <taxon>Neoptera</taxon>
        <taxon>Endopterygota</taxon>
        <taxon>Siphonaptera</taxon>
        <taxon>Pulicidae</taxon>
        <taxon>Xenopsyllinae</taxon>
        <taxon>Xenopsylla</taxon>
    </lineage>
</organism>
<dbReference type="PROSITE" id="PS50076">
    <property type="entry name" value="DNAJ_2"/>
    <property type="match status" value="1"/>
</dbReference>
<dbReference type="SMART" id="SM00355">
    <property type="entry name" value="ZnF_C2H2"/>
    <property type="match status" value="2"/>
</dbReference>
<dbReference type="SMART" id="SM00271">
    <property type="entry name" value="DnaJ"/>
    <property type="match status" value="1"/>
</dbReference>
<dbReference type="GO" id="GO:0005737">
    <property type="term" value="C:cytoplasm"/>
    <property type="evidence" value="ECO:0007669"/>
    <property type="project" value="TreeGrafter"/>
</dbReference>
<keyword evidence="2" id="KW-0863">Zinc-finger</keyword>
<evidence type="ECO:0000259" key="6">
    <source>
        <dbReference type="PROSITE" id="PS50076"/>
    </source>
</evidence>
<feature type="compositionally biased region" description="Polar residues" evidence="5">
    <location>
        <begin position="405"/>
        <end position="416"/>
    </location>
</feature>
<accession>A0A6M2DI37</accession>
<keyword evidence="3" id="KW-0862">Zinc</keyword>
<dbReference type="EMBL" id="GIIL01002030">
    <property type="protein sequence ID" value="NOV45756.1"/>
    <property type="molecule type" value="Transcribed_RNA"/>
</dbReference>
<sequence length="572" mass="66577">MKCHYEVLNIPRDAEQAEIKSAYRKLALQWHPDKNLDQPDLAKEQFQLVQQAYEVLSDLQERAWYDNHREEILRGAQSNYEDDSLDVFPYFSTSCFKGYDDSTQSFYSVYSEVFSKLASEEIEYLDDPEDYEQIPVFGNSQSTFEVVKAFYAYWQGFSTKKSYAWLSPYNINETRERRVVKLIDKENKKVQQKARRERNEQIRQLVQFVRKRDKRVIAQRKIEEERAQQNKIKAEQMRKEQIRQRNQELSTQVNTMQMDDLESKLREIEKNLADEFGKSESDCSSDLDDSISEENNQNVSGSDTEENVSVKQTMYDRDGVDSLYCVVCNKLFKTISSFKNHEKSKKHKDLLALLLLDMQNDDESKILQEDQKQTNKDICEFDDVAEIENEIVILSDSGEFLGSSPEKTNGFTSSLEKQQDTTKNKKKQKLKPKIIVESPNNSDDEMKVIGQLTHISSDNDSEWETKSKTKQKKKSMNKIKTTNLSNSNTEATESKETQLNQTKNKELKKDKIRTKVKKENIANDVDINHVCVTCKGEFNSKNKLFSHLKSTGHGVALNKKVITKVEKKSKRN</sequence>
<dbReference type="Pfam" id="PF21884">
    <property type="entry name" value="ZUO1-like_ZHD"/>
    <property type="match status" value="1"/>
</dbReference>
<feature type="region of interest" description="Disordered" evidence="5">
    <location>
        <begin position="403"/>
        <end position="433"/>
    </location>
</feature>
<dbReference type="InterPro" id="IPR022755">
    <property type="entry name" value="Znf_C2H2_jaz"/>
</dbReference>
<dbReference type="GO" id="GO:0008270">
    <property type="term" value="F:zinc ion binding"/>
    <property type="evidence" value="ECO:0007669"/>
    <property type="project" value="UniProtKB-KW"/>
</dbReference>
<dbReference type="SUPFAM" id="SSF57667">
    <property type="entry name" value="beta-beta-alpha zinc fingers"/>
    <property type="match status" value="1"/>
</dbReference>
<dbReference type="InterPro" id="IPR001623">
    <property type="entry name" value="DnaJ_domain"/>
</dbReference>
<dbReference type="PANTHER" id="PTHR44029:SF1">
    <property type="entry name" value="DNAJ HOMOLOG SUBFAMILY C MEMBER 21"/>
    <property type="match status" value="1"/>
</dbReference>
<evidence type="ECO:0000256" key="4">
    <source>
        <dbReference type="ARBA" id="ARBA00074367"/>
    </source>
</evidence>
<evidence type="ECO:0000256" key="5">
    <source>
        <dbReference type="SAM" id="MobiDB-lite"/>
    </source>
</evidence>
<dbReference type="Pfam" id="PF12171">
    <property type="entry name" value="zf-C2H2_jaz"/>
    <property type="match status" value="1"/>
</dbReference>
<feature type="compositionally biased region" description="Acidic residues" evidence="5">
    <location>
        <begin position="283"/>
        <end position="292"/>
    </location>
</feature>
<dbReference type="Gene3D" id="3.30.160.60">
    <property type="entry name" value="Classic Zinc Finger"/>
    <property type="match status" value="1"/>
</dbReference>
<dbReference type="FunFam" id="1.10.287.110:FF:000046">
    <property type="entry name" value="dnaJ homolog subfamily C member 21"/>
    <property type="match status" value="1"/>
</dbReference>
<dbReference type="InterPro" id="IPR036869">
    <property type="entry name" value="J_dom_sf"/>
</dbReference>
<feature type="compositionally biased region" description="Polar residues" evidence="5">
    <location>
        <begin position="484"/>
        <end position="502"/>
    </location>
</feature>
<evidence type="ECO:0000256" key="1">
    <source>
        <dbReference type="ARBA" id="ARBA00022723"/>
    </source>
</evidence>
<dbReference type="InterPro" id="IPR018253">
    <property type="entry name" value="DnaJ_domain_CS"/>
</dbReference>
<feature type="compositionally biased region" description="Basic residues" evidence="5">
    <location>
        <begin position="468"/>
        <end position="477"/>
    </location>
</feature>
<dbReference type="PROSITE" id="PS00636">
    <property type="entry name" value="DNAJ_1"/>
    <property type="match status" value="1"/>
</dbReference>
<dbReference type="SUPFAM" id="SSF46565">
    <property type="entry name" value="Chaperone J-domain"/>
    <property type="match status" value="1"/>
</dbReference>
<reference evidence="7" key="1">
    <citation type="submission" date="2020-03" db="EMBL/GenBank/DDBJ databases">
        <title>Transcriptomic Profiling of the Digestive Tract of the Rat Flea, Xenopsylla cheopis, Following Blood Feeding and Infection with Yersinia pestis.</title>
        <authorList>
            <person name="Bland D.M."/>
            <person name="Martens C.A."/>
            <person name="Virtaneva K."/>
            <person name="Kanakabandi K."/>
            <person name="Long D."/>
            <person name="Rosenke R."/>
            <person name="Saturday G.A."/>
            <person name="Hoyt F.H."/>
            <person name="Bruno D.P."/>
            <person name="Ribeiro J.M.C."/>
            <person name="Hinnebusch J."/>
        </authorList>
    </citation>
    <scope>NUCLEOTIDE SEQUENCE</scope>
</reference>
<dbReference type="InterPro" id="IPR051964">
    <property type="entry name" value="Chaperone_stress_response"/>
</dbReference>
<dbReference type="InterPro" id="IPR003604">
    <property type="entry name" value="Matrin/U1-like-C_Znf_C2H2"/>
</dbReference>
<name>A0A6M2DI37_XENCH</name>
<dbReference type="InterPro" id="IPR013087">
    <property type="entry name" value="Znf_C2H2_type"/>
</dbReference>
<dbReference type="AlphaFoldDB" id="A0A6M2DI37"/>
<dbReference type="SMART" id="SM00451">
    <property type="entry name" value="ZnF_U1"/>
    <property type="match status" value="2"/>
</dbReference>
<feature type="region of interest" description="Disordered" evidence="5">
    <location>
        <begin position="458"/>
        <end position="506"/>
    </location>
</feature>
<dbReference type="InterPro" id="IPR036236">
    <property type="entry name" value="Znf_C2H2_sf"/>
</dbReference>
<feature type="compositionally biased region" description="Polar residues" evidence="5">
    <location>
        <begin position="295"/>
        <end position="308"/>
    </location>
</feature>
<feature type="region of interest" description="Disordered" evidence="5">
    <location>
        <begin position="277"/>
        <end position="308"/>
    </location>
</feature>